<evidence type="ECO:0000256" key="2">
    <source>
        <dbReference type="SAM" id="MobiDB-lite"/>
    </source>
</evidence>
<evidence type="ECO:0000256" key="1">
    <source>
        <dbReference type="SAM" id="Coils"/>
    </source>
</evidence>
<feature type="compositionally biased region" description="Low complexity" evidence="2">
    <location>
        <begin position="38"/>
        <end position="51"/>
    </location>
</feature>
<sequence length="402" mass="44095">MSARNTTPPHLRKKKAAEKKSTDTENSLVLVANDSAKGESSSVSSPAANKSNDASATPTDNTQITALVPYGISTSLSPMEIIQHETVRNLQALLDDAQGKLKAAHDRCDQLQAENDDLRRQISEDGEASGKVAGASNGETLCGYAESEADEEEVVSNGKYLYLNLPLHSALTTHRHHRTGPAVHSGKQAELEATLGRQEKVIEALISQLPNKDQHQPQTFEQNHTITTNEYRELVDKIANLQQAVAAIQHSPRTSKPNFQTRIERKIAQEERVDNAHLRQDLIHFYEILTEQIDGKEVGDGFEGTEDEFWVLRDRVVCRLAIFEQYGEALAEAKAAMKYNGKGGGGSGRLSMIFSSSLLPHLIQLVSHFVVACPPAALLVQKLHELEKKVAALDISKGESKD</sequence>
<feature type="region of interest" description="Disordered" evidence="2">
    <location>
        <begin position="1"/>
        <end position="60"/>
    </location>
</feature>
<evidence type="ECO:0000313" key="3">
    <source>
        <dbReference type="EMBL" id="KAK4506458.1"/>
    </source>
</evidence>
<name>A0ABR0EZE3_ZASCE</name>
<proteinExistence type="predicted"/>
<comment type="caution">
    <text evidence="3">The sequence shown here is derived from an EMBL/GenBank/DDBJ whole genome shotgun (WGS) entry which is preliminary data.</text>
</comment>
<keyword evidence="4" id="KW-1185">Reference proteome</keyword>
<feature type="coiled-coil region" evidence="1">
    <location>
        <begin position="87"/>
        <end position="128"/>
    </location>
</feature>
<dbReference type="Proteomes" id="UP001305779">
    <property type="component" value="Unassembled WGS sequence"/>
</dbReference>
<evidence type="ECO:0000313" key="4">
    <source>
        <dbReference type="Proteomes" id="UP001305779"/>
    </source>
</evidence>
<gene>
    <name evidence="3" type="ORF">PRZ48_000190</name>
</gene>
<reference evidence="3 4" key="1">
    <citation type="journal article" date="2023" name="G3 (Bethesda)">
        <title>A chromosome-level genome assembly of Zasmidium syzygii isolated from banana leaves.</title>
        <authorList>
            <person name="van Westerhoven A.C."/>
            <person name="Mehrabi R."/>
            <person name="Talebi R."/>
            <person name="Steentjes M.B.F."/>
            <person name="Corcolon B."/>
            <person name="Chong P.A."/>
            <person name="Kema G.H.J."/>
            <person name="Seidl M.F."/>
        </authorList>
    </citation>
    <scope>NUCLEOTIDE SEQUENCE [LARGE SCALE GENOMIC DNA]</scope>
    <source>
        <strain evidence="3 4">P124</strain>
    </source>
</reference>
<keyword evidence="1" id="KW-0175">Coiled coil</keyword>
<accession>A0ABR0EZE3</accession>
<dbReference type="EMBL" id="JAXOVC010000001">
    <property type="protein sequence ID" value="KAK4506458.1"/>
    <property type="molecule type" value="Genomic_DNA"/>
</dbReference>
<organism evidence="3 4">
    <name type="scientific">Zasmidium cellare</name>
    <name type="common">Wine cellar mold</name>
    <name type="synonym">Racodium cellare</name>
    <dbReference type="NCBI Taxonomy" id="395010"/>
    <lineage>
        <taxon>Eukaryota</taxon>
        <taxon>Fungi</taxon>
        <taxon>Dikarya</taxon>
        <taxon>Ascomycota</taxon>
        <taxon>Pezizomycotina</taxon>
        <taxon>Dothideomycetes</taxon>
        <taxon>Dothideomycetidae</taxon>
        <taxon>Mycosphaerellales</taxon>
        <taxon>Mycosphaerellaceae</taxon>
        <taxon>Zasmidium</taxon>
    </lineage>
</organism>
<protein>
    <submittedName>
        <fullName evidence="3">Uncharacterized protein</fullName>
    </submittedName>
</protein>